<accession>A0ABX7C7V8</accession>
<organism evidence="1 2">
    <name type="scientific">Devosia rhizoryzae</name>
    <dbReference type="NCBI Taxonomy" id="2774137"/>
    <lineage>
        <taxon>Bacteria</taxon>
        <taxon>Pseudomonadati</taxon>
        <taxon>Pseudomonadota</taxon>
        <taxon>Alphaproteobacteria</taxon>
        <taxon>Hyphomicrobiales</taxon>
        <taxon>Devosiaceae</taxon>
        <taxon>Devosia</taxon>
    </lineage>
</organism>
<dbReference type="Gene3D" id="3.40.50.620">
    <property type="entry name" value="HUPs"/>
    <property type="match status" value="1"/>
</dbReference>
<keyword evidence="2" id="KW-1185">Reference proteome</keyword>
<dbReference type="InterPro" id="IPR007357">
    <property type="entry name" value="PhrB-like"/>
</dbReference>
<dbReference type="EMBL" id="CP068046">
    <property type="protein sequence ID" value="QQR40355.1"/>
    <property type="molecule type" value="Genomic_DNA"/>
</dbReference>
<dbReference type="InterPro" id="IPR036134">
    <property type="entry name" value="Crypto/Photolyase_FAD-like_sf"/>
</dbReference>
<dbReference type="InterPro" id="IPR014729">
    <property type="entry name" value="Rossmann-like_a/b/a_fold"/>
</dbReference>
<evidence type="ECO:0000313" key="2">
    <source>
        <dbReference type="Proteomes" id="UP000595857"/>
    </source>
</evidence>
<reference evidence="1 2" key="1">
    <citation type="submission" date="2021-01" db="EMBL/GenBank/DDBJ databases">
        <title>Genome seq and assembly of Devosia sp. LEGU1.</title>
        <authorList>
            <person name="Chhetri G."/>
        </authorList>
    </citation>
    <scope>NUCLEOTIDE SEQUENCE [LARGE SCALE GENOMIC DNA]</scope>
    <source>
        <strain evidence="1 2">LEGU1</strain>
    </source>
</reference>
<sequence length="522" mass="59608">MAKLRFILGDHLSRSVAALRDIDPANDVVLMAEVGSESTVVGFHKQKLVFIYSAMRHFADELREEGIRVDYVRLDAEGSTQSLEGELARALARHWVDGVVVTEPGAFRVRDMMNGWSERLGVPVDIHEDDRFVCSHDRFASWAGDRKSLRMEFFYREMRRLTGFLMQDEAPEGGQWNFDVDNRESLPPDYQPPRRLRFEPDATTREVIDLVRNRYAKNFGDLEPFQWAVTRSGALDALDHFIAEALLGFGTYQDAMKTGEPFLHHGLLSPYLNVGLLTAAEVCAAAERAYLEGHAPLNAVEGFIRQIIGWREYIRGVYWLKMPEYAQTNELDAHRDLPWFYWSGNTRMNCMAQAIGDTSRHAYAHHIQRLMVTGNFALLAGIEPAQIEYWYLAVYIDAFDWVELPNVHGMVMFADGGLLASKPYVASGAYINRMSDYCGNCFYSPKIKEGERACPFTLLYWNFLMENRPKLGGNRRLAMPYRNLDRMDDRQRGLIQMQARAFLNGLSATADEDPAPQLTLDL</sequence>
<dbReference type="Gene3D" id="1.10.579.10">
    <property type="entry name" value="DNA Cyclobutane Dipyrimidine Photolyase, subunit A, domain 3"/>
    <property type="match status" value="1"/>
</dbReference>
<dbReference type="PANTHER" id="PTHR38657">
    <property type="entry name" value="SLR1343 PROTEIN"/>
    <property type="match status" value="1"/>
</dbReference>
<dbReference type="Proteomes" id="UP000595857">
    <property type="component" value="Chromosome"/>
</dbReference>
<dbReference type="Gene3D" id="1.25.40.80">
    <property type="match status" value="1"/>
</dbReference>
<protein>
    <submittedName>
        <fullName evidence="1">Cryptochrome/photolyase family protein</fullName>
    </submittedName>
</protein>
<proteinExistence type="predicted"/>
<dbReference type="RefSeq" id="WP_201635624.1">
    <property type="nucleotide sequence ID" value="NZ_CP068046.1"/>
</dbReference>
<evidence type="ECO:0000313" key="1">
    <source>
        <dbReference type="EMBL" id="QQR40355.1"/>
    </source>
</evidence>
<dbReference type="Gene3D" id="1.10.10.1710">
    <property type="entry name" value="Deoxyribodipyrimidine photolyase-related"/>
    <property type="match status" value="1"/>
</dbReference>
<name>A0ABX7C7V8_9HYPH</name>
<gene>
    <name evidence="1" type="ORF">JI748_04930</name>
</gene>
<dbReference type="PANTHER" id="PTHR38657:SF1">
    <property type="entry name" value="SLR1343 PROTEIN"/>
    <property type="match status" value="1"/>
</dbReference>
<dbReference type="InterPro" id="IPR052551">
    <property type="entry name" value="UV-DNA_repair_photolyase"/>
</dbReference>
<dbReference type="SUPFAM" id="SSF48173">
    <property type="entry name" value="Cryptochrome/photolyase FAD-binding domain"/>
    <property type="match status" value="1"/>
</dbReference>
<dbReference type="Pfam" id="PF04244">
    <property type="entry name" value="DPRP"/>
    <property type="match status" value="1"/>
</dbReference>